<dbReference type="PANTHER" id="PTHR45138">
    <property type="entry name" value="REGULATORY COMPONENTS OF SENSORY TRANSDUCTION SYSTEM"/>
    <property type="match status" value="1"/>
</dbReference>
<dbReference type="InterPro" id="IPR043128">
    <property type="entry name" value="Rev_trsase/Diguanyl_cyclase"/>
</dbReference>
<dbReference type="GO" id="GO:0043709">
    <property type="term" value="P:cell adhesion involved in single-species biofilm formation"/>
    <property type="evidence" value="ECO:0007669"/>
    <property type="project" value="TreeGrafter"/>
</dbReference>
<accession>A0A7W7AMV0</accession>
<dbReference type="Gene3D" id="3.30.70.270">
    <property type="match status" value="1"/>
</dbReference>
<dbReference type="PROSITE" id="PS50887">
    <property type="entry name" value="GGDEF"/>
    <property type="match status" value="1"/>
</dbReference>
<proteinExistence type="predicted"/>
<dbReference type="InterPro" id="IPR050469">
    <property type="entry name" value="Diguanylate_Cyclase"/>
</dbReference>
<dbReference type="GO" id="GO:0005886">
    <property type="term" value="C:plasma membrane"/>
    <property type="evidence" value="ECO:0007669"/>
    <property type="project" value="TreeGrafter"/>
</dbReference>
<dbReference type="AlphaFoldDB" id="A0A7W7AMV0"/>
<dbReference type="EC" id="2.7.7.65" evidence="1"/>
<dbReference type="Proteomes" id="UP000574769">
    <property type="component" value="Unassembled WGS sequence"/>
</dbReference>
<reference evidence="5 6" key="1">
    <citation type="submission" date="2020-08" db="EMBL/GenBank/DDBJ databases">
        <title>Genomic Encyclopedia of Type Strains, Phase IV (KMG-IV): sequencing the most valuable type-strain genomes for metagenomic binning, comparative biology and taxonomic classification.</title>
        <authorList>
            <person name="Goeker M."/>
        </authorList>
    </citation>
    <scope>NUCLEOTIDE SEQUENCE [LARGE SCALE GENOMIC DNA]</scope>
    <source>
        <strain evidence="5 6">DSM 15867</strain>
    </source>
</reference>
<evidence type="ECO:0000256" key="2">
    <source>
        <dbReference type="ARBA" id="ARBA00034247"/>
    </source>
</evidence>
<keyword evidence="3" id="KW-0175">Coiled coil</keyword>
<organism evidence="5 6">
    <name type="scientific">Sphingomonas abaci</name>
    <dbReference type="NCBI Taxonomy" id="237611"/>
    <lineage>
        <taxon>Bacteria</taxon>
        <taxon>Pseudomonadati</taxon>
        <taxon>Pseudomonadota</taxon>
        <taxon>Alphaproteobacteria</taxon>
        <taxon>Sphingomonadales</taxon>
        <taxon>Sphingomonadaceae</taxon>
        <taxon>Sphingomonas</taxon>
    </lineage>
</organism>
<dbReference type="EMBL" id="JACHNY010000016">
    <property type="protein sequence ID" value="MBB4619811.1"/>
    <property type="molecule type" value="Genomic_DNA"/>
</dbReference>
<dbReference type="InterPro" id="IPR029787">
    <property type="entry name" value="Nucleotide_cyclase"/>
</dbReference>
<comment type="catalytic activity">
    <reaction evidence="2">
        <text>2 GTP = 3',3'-c-di-GMP + 2 diphosphate</text>
        <dbReference type="Rhea" id="RHEA:24898"/>
        <dbReference type="ChEBI" id="CHEBI:33019"/>
        <dbReference type="ChEBI" id="CHEBI:37565"/>
        <dbReference type="ChEBI" id="CHEBI:58805"/>
        <dbReference type="EC" id="2.7.7.65"/>
    </reaction>
</comment>
<gene>
    <name evidence="5" type="ORF">GGQ96_003971</name>
</gene>
<evidence type="ECO:0000256" key="1">
    <source>
        <dbReference type="ARBA" id="ARBA00012528"/>
    </source>
</evidence>
<feature type="coiled-coil region" evidence="3">
    <location>
        <begin position="136"/>
        <end position="170"/>
    </location>
</feature>
<evidence type="ECO:0000259" key="4">
    <source>
        <dbReference type="PROSITE" id="PS50887"/>
    </source>
</evidence>
<keyword evidence="6" id="KW-1185">Reference proteome</keyword>
<evidence type="ECO:0000313" key="6">
    <source>
        <dbReference type="Proteomes" id="UP000574769"/>
    </source>
</evidence>
<dbReference type="CDD" id="cd01949">
    <property type="entry name" value="GGDEF"/>
    <property type="match status" value="1"/>
</dbReference>
<sequence>MSDPSSTPKRRQPSAEILRFLDDHRLDHTPDHYASAHRYLFGNDRALEAGVQAIIDGGVRISPAEVEKLGAAVTPEPENDVAPQLDQVTVRVLDIIRDTLDATGGLNRDLVKASAALLADDAANVRVVVGAMIERTASAEKRLGEATQQAQRLRQELNALRSDANKDRLTGLLNRAALEDYLAAATDGCVAMVDVDHFKTVNDTHGHGVGDRVLKAVASALADACAPHVVGRWGGEEFVVLFERSDLVAAQAKVDQARSVLAGKRLRLRENDKPLGSVTFSAGVAARRGRLPEDWISAADELLYRAKAQGRNQVVAERALVDVAAAVAR</sequence>
<dbReference type="PANTHER" id="PTHR45138:SF9">
    <property type="entry name" value="DIGUANYLATE CYCLASE DGCM-RELATED"/>
    <property type="match status" value="1"/>
</dbReference>
<dbReference type="GO" id="GO:0052621">
    <property type="term" value="F:diguanylate cyclase activity"/>
    <property type="evidence" value="ECO:0007669"/>
    <property type="project" value="UniProtKB-EC"/>
</dbReference>
<dbReference type="GO" id="GO:1902201">
    <property type="term" value="P:negative regulation of bacterial-type flagellum-dependent cell motility"/>
    <property type="evidence" value="ECO:0007669"/>
    <property type="project" value="TreeGrafter"/>
</dbReference>
<dbReference type="NCBIfam" id="TIGR00254">
    <property type="entry name" value="GGDEF"/>
    <property type="match status" value="1"/>
</dbReference>
<dbReference type="Pfam" id="PF00990">
    <property type="entry name" value="GGDEF"/>
    <property type="match status" value="1"/>
</dbReference>
<protein>
    <recommendedName>
        <fullName evidence="1">diguanylate cyclase</fullName>
        <ecNumber evidence="1">2.7.7.65</ecNumber>
    </recommendedName>
</protein>
<name>A0A7W7AMV0_9SPHN</name>
<dbReference type="SMART" id="SM00267">
    <property type="entry name" value="GGDEF"/>
    <property type="match status" value="1"/>
</dbReference>
<comment type="caution">
    <text evidence="5">The sequence shown here is derived from an EMBL/GenBank/DDBJ whole genome shotgun (WGS) entry which is preliminary data.</text>
</comment>
<dbReference type="InterPro" id="IPR000160">
    <property type="entry name" value="GGDEF_dom"/>
</dbReference>
<dbReference type="RefSeq" id="WP_093068067.1">
    <property type="nucleotide sequence ID" value="NZ_JACHNY010000016.1"/>
</dbReference>
<dbReference type="SUPFAM" id="SSF55073">
    <property type="entry name" value="Nucleotide cyclase"/>
    <property type="match status" value="1"/>
</dbReference>
<evidence type="ECO:0000256" key="3">
    <source>
        <dbReference type="SAM" id="Coils"/>
    </source>
</evidence>
<evidence type="ECO:0000313" key="5">
    <source>
        <dbReference type="EMBL" id="MBB4619811.1"/>
    </source>
</evidence>
<feature type="domain" description="GGDEF" evidence="4">
    <location>
        <begin position="186"/>
        <end position="319"/>
    </location>
</feature>